<dbReference type="CTD" id="114789"/>
<dbReference type="PROSITE" id="PS50222">
    <property type="entry name" value="EF_HAND_2"/>
    <property type="match status" value="1"/>
</dbReference>
<dbReference type="Proteomes" id="UP000008143">
    <property type="component" value="Chromosome 8"/>
</dbReference>
<keyword evidence="2" id="KW-1185">Reference proteome</keyword>
<dbReference type="GO" id="GO:0005509">
    <property type="term" value="F:calcium ion binding"/>
    <property type="evidence" value="ECO:0007669"/>
    <property type="project" value="InterPro"/>
</dbReference>
<gene>
    <name evidence="3 4" type="primary">slc25a25</name>
    <name evidence="3" type="synonym">mcsc</name>
    <name evidence="3" type="synonym">pcscl</name>
    <name evidence="3" type="synonym">scamc-2</name>
    <name evidence="3" type="synonym">scamc2</name>
</gene>
<evidence type="ECO:0000259" key="1">
    <source>
        <dbReference type="PROSITE" id="PS50222"/>
    </source>
</evidence>
<sequence length="109" mass="11422">MARPRSLVSPLLSGVFCQCDTVGGAPHTHDTPASPSLAAALAADPCGGLVCGGPEHETRLQILFQELDVNKDGGICINDLAVGLKRLGVHRTELELRVSRMLGAGIYFA</sequence>
<dbReference type="RefSeq" id="NP_001016181.1">
    <property type="nucleotide sequence ID" value="NM_001016181.2"/>
</dbReference>
<reference evidence="3" key="2">
    <citation type="submission" date="2025-08" db="UniProtKB">
        <authorList>
            <consortium name="RefSeq"/>
        </authorList>
    </citation>
    <scope>IDENTIFICATION</scope>
</reference>
<dbReference type="InterPro" id="IPR011992">
    <property type="entry name" value="EF-hand-dom_pair"/>
</dbReference>
<name>A0A8J0PH97_XENTR</name>
<dbReference type="OrthoDB" id="270584at2759"/>
<feature type="domain" description="EF-hand" evidence="1">
    <location>
        <begin position="55"/>
        <end position="90"/>
    </location>
</feature>
<protein>
    <submittedName>
        <fullName evidence="3">Calcium-binding mitochondrial carrier protein SCaMC-2 isoform 2</fullName>
    </submittedName>
</protein>
<dbReference type="Xenbase" id="XB-GENE-5933194">
    <property type="gene designation" value="slc25a25"/>
</dbReference>
<dbReference type="GeneID" id="496462"/>
<evidence type="ECO:0000313" key="3">
    <source>
        <dbReference type="RefSeq" id="NP_001016181.1"/>
    </source>
</evidence>
<dbReference type="Gene3D" id="1.10.238.10">
    <property type="entry name" value="EF-hand"/>
    <property type="match status" value="1"/>
</dbReference>
<dbReference type="AGR" id="Xenbase:XB-GENE-5933194"/>
<dbReference type="InterPro" id="IPR002048">
    <property type="entry name" value="EF_hand_dom"/>
</dbReference>
<dbReference type="SUPFAM" id="SSF47473">
    <property type="entry name" value="EF-hand"/>
    <property type="match status" value="1"/>
</dbReference>
<evidence type="ECO:0000313" key="2">
    <source>
        <dbReference type="Proteomes" id="UP000008143"/>
    </source>
</evidence>
<accession>A0A8J0PH97</accession>
<dbReference type="AlphaFoldDB" id="A0A8J0PH97"/>
<evidence type="ECO:0000313" key="4">
    <source>
        <dbReference type="Xenbase" id="XB-GENE-5933194"/>
    </source>
</evidence>
<organism evidence="2 3">
    <name type="scientific">Xenopus tropicalis</name>
    <name type="common">Western clawed frog</name>
    <name type="synonym">Silurana tropicalis</name>
    <dbReference type="NCBI Taxonomy" id="8364"/>
    <lineage>
        <taxon>Eukaryota</taxon>
        <taxon>Metazoa</taxon>
        <taxon>Chordata</taxon>
        <taxon>Craniata</taxon>
        <taxon>Vertebrata</taxon>
        <taxon>Euteleostomi</taxon>
        <taxon>Amphibia</taxon>
        <taxon>Batrachia</taxon>
        <taxon>Anura</taxon>
        <taxon>Pipoidea</taxon>
        <taxon>Pipidae</taxon>
        <taxon>Xenopodinae</taxon>
        <taxon>Xenopus</taxon>
        <taxon>Silurana</taxon>
    </lineage>
</organism>
<proteinExistence type="predicted"/>
<reference evidence="3" key="1">
    <citation type="journal article" date="2002" name="Dev. Dyn.">
        <title>Genetic and genomic tools for Xenopus research: The NIH Xenopus initiative.</title>
        <authorList>
            <person name="Klein S.L."/>
            <person name="Strausberg R.L."/>
            <person name="Wagner L."/>
            <person name="Pontius J."/>
            <person name="Clifton S.W."/>
            <person name="Richardson P."/>
        </authorList>
    </citation>
    <scope>NUCLEOTIDE SEQUENCE</scope>
</reference>